<keyword evidence="3" id="KW-1185">Reference proteome</keyword>
<gene>
    <name evidence="2" type="ORF">BJX63DRAFT_325255</name>
</gene>
<keyword evidence="1" id="KW-0472">Membrane</keyword>
<dbReference type="Proteomes" id="UP001610334">
    <property type="component" value="Unassembled WGS sequence"/>
</dbReference>
<protein>
    <submittedName>
        <fullName evidence="2">Uncharacterized protein</fullName>
    </submittedName>
</protein>
<evidence type="ECO:0000256" key="1">
    <source>
        <dbReference type="SAM" id="Phobius"/>
    </source>
</evidence>
<evidence type="ECO:0000313" key="2">
    <source>
        <dbReference type="EMBL" id="KAL2810231.1"/>
    </source>
</evidence>
<name>A0ABR4H453_9EURO</name>
<comment type="caution">
    <text evidence="2">The sequence shown here is derived from an EMBL/GenBank/DDBJ whole genome shotgun (WGS) entry which is preliminary data.</text>
</comment>
<dbReference type="EMBL" id="JBFXLT010000075">
    <property type="protein sequence ID" value="KAL2810231.1"/>
    <property type="molecule type" value="Genomic_DNA"/>
</dbReference>
<feature type="transmembrane region" description="Helical" evidence="1">
    <location>
        <begin position="88"/>
        <end position="107"/>
    </location>
</feature>
<keyword evidence="1" id="KW-0812">Transmembrane</keyword>
<reference evidence="2 3" key="1">
    <citation type="submission" date="2024-07" db="EMBL/GenBank/DDBJ databases">
        <title>Section-level genome sequencing and comparative genomics of Aspergillus sections Usti and Cavernicolus.</title>
        <authorList>
            <consortium name="Lawrence Berkeley National Laboratory"/>
            <person name="Nybo J.L."/>
            <person name="Vesth T.C."/>
            <person name="Theobald S."/>
            <person name="Frisvad J.C."/>
            <person name="Larsen T.O."/>
            <person name="Kjaerboelling I."/>
            <person name="Rothschild-Mancinelli K."/>
            <person name="Lyhne E.K."/>
            <person name="Kogle M.E."/>
            <person name="Barry K."/>
            <person name="Clum A."/>
            <person name="Na H."/>
            <person name="Ledsgaard L."/>
            <person name="Lin J."/>
            <person name="Lipzen A."/>
            <person name="Kuo A."/>
            <person name="Riley R."/>
            <person name="Mondo S."/>
            <person name="Labutti K."/>
            <person name="Haridas S."/>
            <person name="Pangalinan J."/>
            <person name="Salamov A.A."/>
            <person name="Simmons B.A."/>
            <person name="Magnuson J.K."/>
            <person name="Chen J."/>
            <person name="Drula E."/>
            <person name="Henrissat B."/>
            <person name="Wiebenga A."/>
            <person name="Lubbers R.J."/>
            <person name="Gomes A.C."/>
            <person name="Makela M.R."/>
            <person name="Stajich J."/>
            <person name="Grigoriev I.V."/>
            <person name="Mortensen U.H."/>
            <person name="De Vries R.P."/>
            <person name="Baker S.E."/>
            <person name="Andersen M.R."/>
        </authorList>
    </citation>
    <scope>NUCLEOTIDE SEQUENCE [LARGE SCALE GENOMIC DNA]</scope>
    <source>
        <strain evidence="2 3">CBS 588.65</strain>
    </source>
</reference>
<sequence length="146" mass="16150">MARGTRSRHRPATNSLAWIGPYLPPIGIRTPRLTCDWPDTGRQIDARGIRSLRQLRAVVLSDRSYRVQSLPTGSLATGISWQKSPSHLLAFLIFCAGQTFFFFFLPLTHLTPAPASLTPGFAYTISSLPLTGRTTSSGRFQFLNLS</sequence>
<accession>A0ABR4H453</accession>
<proteinExistence type="predicted"/>
<keyword evidence="1" id="KW-1133">Transmembrane helix</keyword>
<evidence type="ECO:0000313" key="3">
    <source>
        <dbReference type="Proteomes" id="UP001610334"/>
    </source>
</evidence>
<organism evidence="2 3">
    <name type="scientific">Aspergillus granulosus</name>
    <dbReference type="NCBI Taxonomy" id="176169"/>
    <lineage>
        <taxon>Eukaryota</taxon>
        <taxon>Fungi</taxon>
        <taxon>Dikarya</taxon>
        <taxon>Ascomycota</taxon>
        <taxon>Pezizomycotina</taxon>
        <taxon>Eurotiomycetes</taxon>
        <taxon>Eurotiomycetidae</taxon>
        <taxon>Eurotiales</taxon>
        <taxon>Aspergillaceae</taxon>
        <taxon>Aspergillus</taxon>
        <taxon>Aspergillus subgen. Nidulantes</taxon>
    </lineage>
</organism>